<comment type="catalytic activity">
    <reaction evidence="3">
        <text>UTP + H2O = UMP + diphosphate + H(+)</text>
        <dbReference type="Rhea" id="RHEA:29395"/>
        <dbReference type="ChEBI" id="CHEBI:15377"/>
        <dbReference type="ChEBI" id="CHEBI:15378"/>
        <dbReference type="ChEBI" id="CHEBI:33019"/>
        <dbReference type="ChEBI" id="CHEBI:46398"/>
        <dbReference type="ChEBI" id="CHEBI:57865"/>
        <dbReference type="EC" id="3.6.1.9"/>
    </reaction>
</comment>
<protein>
    <recommendedName>
        <fullName evidence="3">dTTP/UTP pyrophosphatase</fullName>
        <shortName evidence="3">dTTPase/UTPase</shortName>
        <ecNumber evidence="3">3.6.1.9</ecNumber>
    </recommendedName>
    <alternativeName>
        <fullName evidence="3">Nucleoside triphosphate pyrophosphatase</fullName>
    </alternativeName>
    <alternativeName>
        <fullName evidence="3">Nucleotide pyrophosphatase</fullName>
        <shortName evidence="3">Nucleotide PPase</shortName>
    </alternativeName>
</protein>
<gene>
    <name evidence="4" type="primary">yhdE</name>
    <name evidence="4" type="ORF">HVS_05405</name>
</gene>
<comment type="subcellular location">
    <subcellularLocation>
        <location evidence="3">Cytoplasm</location>
    </subcellularLocation>
</comment>
<dbReference type="Gene3D" id="3.90.950.10">
    <property type="match status" value="1"/>
</dbReference>
<proteinExistence type="inferred from homology"/>
<dbReference type="SUPFAM" id="SSF52972">
    <property type="entry name" value="ITPase-like"/>
    <property type="match status" value="1"/>
</dbReference>
<sequence length="199" mass="21942">MITIRIVLASSSPRRSQLLSQVGLDFEVIEPDIDETNGLDLEASRLVEFLAYEKAHFVAKKISNNLKEDEKCLVIGADTIVKKEKILGKPQNSEEAFQMLKYIQGSWHKVLTGVAVIDASTMNGISDFEVTDVKMKELSDSTIKAYIETKEPLDKAGAYGIQGIGSIFIEKINGCYFNVVGLPLAKLDTLLKKFGVSIV</sequence>
<dbReference type="GO" id="GO:0009117">
    <property type="term" value="P:nucleotide metabolic process"/>
    <property type="evidence" value="ECO:0007669"/>
    <property type="project" value="UniProtKB-KW"/>
</dbReference>
<feature type="active site" description="Proton acceptor" evidence="3">
    <location>
        <position position="78"/>
    </location>
</feature>
<dbReference type="GO" id="GO:0036221">
    <property type="term" value="F:UTP diphosphatase activity"/>
    <property type="evidence" value="ECO:0007669"/>
    <property type="project" value="RHEA"/>
</dbReference>
<comment type="function">
    <text evidence="3">Nucleoside triphosphate pyrophosphatase that hydrolyzes dTTP and UTP. May have a dual role in cell division arrest and in preventing the incorporation of modified nucleotides into cellular nucleic acids.</text>
</comment>
<dbReference type="HAMAP" id="MF_00528">
    <property type="entry name" value="Maf"/>
    <property type="match status" value="1"/>
</dbReference>
<feature type="site" description="Important for substrate specificity" evidence="3">
    <location>
        <position position="14"/>
    </location>
</feature>
<comment type="catalytic activity">
    <reaction evidence="3">
        <text>dTTP + H2O = dTMP + diphosphate + H(+)</text>
        <dbReference type="Rhea" id="RHEA:28534"/>
        <dbReference type="ChEBI" id="CHEBI:15377"/>
        <dbReference type="ChEBI" id="CHEBI:15378"/>
        <dbReference type="ChEBI" id="CHEBI:33019"/>
        <dbReference type="ChEBI" id="CHEBI:37568"/>
        <dbReference type="ChEBI" id="CHEBI:63528"/>
        <dbReference type="EC" id="3.6.1.9"/>
    </reaction>
</comment>
<feature type="site" description="Important for substrate specificity" evidence="3">
    <location>
        <position position="162"/>
    </location>
</feature>
<dbReference type="PANTHER" id="PTHR43213">
    <property type="entry name" value="BIFUNCTIONAL DTTP/UTP PYROPHOSPHATASE/METHYLTRANSFERASE PROTEIN-RELATED"/>
    <property type="match status" value="1"/>
</dbReference>
<accession>A0A2K9DZS1</accession>
<keyword evidence="2 3" id="KW-0378">Hydrolase</keyword>
<dbReference type="InterPro" id="IPR029001">
    <property type="entry name" value="ITPase-like_fam"/>
</dbReference>
<dbReference type="NCBIfam" id="TIGR00172">
    <property type="entry name" value="maf"/>
    <property type="match status" value="1"/>
</dbReference>
<dbReference type="Proteomes" id="UP000233534">
    <property type="component" value="Chromosome"/>
</dbReference>
<dbReference type="CDD" id="cd00555">
    <property type="entry name" value="Maf"/>
    <property type="match status" value="1"/>
</dbReference>
<keyword evidence="3" id="KW-0546">Nucleotide metabolism</keyword>
<dbReference type="InterPro" id="IPR003697">
    <property type="entry name" value="Maf-like"/>
</dbReference>
<dbReference type="AlphaFoldDB" id="A0A2K9DZS1"/>
<dbReference type="KEGG" id="hsc:HVS_05405"/>
<evidence type="ECO:0000256" key="2">
    <source>
        <dbReference type="ARBA" id="ARBA00022801"/>
    </source>
</evidence>
<dbReference type="GO" id="GO:0005737">
    <property type="term" value="C:cytoplasm"/>
    <property type="evidence" value="ECO:0007669"/>
    <property type="project" value="UniProtKB-SubCell"/>
</dbReference>
<evidence type="ECO:0000256" key="3">
    <source>
        <dbReference type="HAMAP-Rule" id="MF_00528"/>
    </source>
</evidence>
<evidence type="ECO:0000313" key="5">
    <source>
        <dbReference type="Proteomes" id="UP000233534"/>
    </source>
</evidence>
<dbReference type="GO" id="GO:0036218">
    <property type="term" value="F:dTTP diphosphatase activity"/>
    <property type="evidence" value="ECO:0007669"/>
    <property type="project" value="RHEA"/>
</dbReference>
<evidence type="ECO:0000313" key="4">
    <source>
        <dbReference type="EMBL" id="AUG57012.1"/>
    </source>
</evidence>
<comment type="caution">
    <text evidence="3">Lacks conserved residue(s) required for the propagation of feature annotation.</text>
</comment>
<keyword evidence="5" id="KW-1185">Reference proteome</keyword>
<evidence type="ECO:0000256" key="1">
    <source>
        <dbReference type="ARBA" id="ARBA00001968"/>
    </source>
</evidence>
<name>A0A2K9DZS1_9FIRM</name>
<organism evidence="4 5">
    <name type="scientific">Acetivibrio saccincola</name>
    <dbReference type="NCBI Taxonomy" id="1677857"/>
    <lineage>
        <taxon>Bacteria</taxon>
        <taxon>Bacillati</taxon>
        <taxon>Bacillota</taxon>
        <taxon>Clostridia</taxon>
        <taxon>Eubacteriales</taxon>
        <taxon>Oscillospiraceae</taxon>
        <taxon>Acetivibrio</taxon>
    </lineage>
</organism>
<comment type="cofactor">
    <cofactor evidence="1 3">
        <name>a divalent metal cation</name>
        <dbReference type="ChEBI" id="CHEBI:60240"/>
    </cofactor>
</comment>
<comment type="similarity">
    <text evidence="3">Belongs to the Maf family. YhdE subfamily.</text>
</comment>
<reference evidence="4 5" key="1">
    <citation type="submission" date="2017-12" db="EMBL/GenBank/DDBJ databases">
        <title>Complete genome sequence of Herbivorax saccincola GGR1, a novel Cellulosome-producing hydrolytic bacterium in a thermophilic biogas plant, established by Illumina and Nanopore MinION sequencing.</title>
        <authorList>
            <person name="Pechtl A."/>
            <person name="Ruckert C."/>
            <person name="Koeck D.E."/>
            <person name="Maus I."/>
            <person name="Winkler A."/>
            <person name="Kalinowski J."/>
            <person name="Puhler A."/>
            <person name="Schwarz W.W."/>
            <person name="Zverlov V.V."/>
            <person name="Schluter A."/>
            <person name="Liebl W."/>
        </authorList>
    </citation>
    <scope>NUCLEOTIDE SEQUENCE [LARGE SCALE GENOMIC DNA]</scope>
    <source>
        <strain evidence="5">SR1</strain>
    </source>
</reference>
<dbReference type="Pfam" id="PF02545">
    <property type="entry name" value="Maf"/>
    <property type="match status" value="1"/>
</dbReference>
<dbReference type="PIRSF" id="PIRSF006305">
    <property type="entry name" value="Maf"/>
    <property type="match status" value="1"/>
</dbReference>
<dbReference type="PANTHER" id="PTHR43213:SF5">
    <property type="entry name" value="BIFUNCTIONAL DTTP_UTP PYROPHOSPHATASE_METHYLTRANSFERASE PROTEIN-RELATED"/>
    <property type="match status" value="1"/>
</dbReference>
<feature type="site" description="Important for substrate specificity" evidence="3">
    <location>
        <position position="79"/>
    </location>
</feature>
<dbReference type="EC" id="3.6.1.9" evidence="3"/>
<dbReference type="EMBL" id="CP025197">
    <property type="protein sequence ID" value="AUG57012.1"/>
    <property type="molecule type" value="Genomic_DNA"/>
</dbReference>
<keyword evidence="3" id="KW-0963">Cytoplasm</keyword>